<evidence type="ECO:0000313" key="2">
    <source>
        <dbReference type="Proteomes" id="UP000198569"/>
    </source>
</evidence>
<proteinExistence type="predicted"/>
<dbReference type="EMBL" id="FNMV01000014">
    <property type="protein sequence ID" value="SDX72320.1"/>
    <property type="molecule type" value="Genomic_DNA"/>
</dbReference>
<sequence>MRKTVRITDSQSLYLVTGLLQKNKITSSMKKITIELTDEQHAKMMAHLQKGTNLNVNNETFSGYSFNLKCVEGGISSWLEVEMNGTLDLGEVNWKIEPII</sequence>
<dbReference type="STRING" id="229203.SAMN05444338_1143"/>
<evidence type="ECO:0000313" key="1">
    <source>
        <dbReference type="EMBL" id="SDX72320.1"/>
    </source>
</evidence>
<accession>A0A1H3E125</accession>
<organism evidence="1 2">
    <name type="scientific">Flavobacterium degerlachei</name>
    <dbReference type="NCBI Taxonomy" id="229203"/>
    <lineage>
        <taxon>Bacteria</taxon>
        <taxon>Pseudomonadati</taxon>
        <taxon>Bacteroidota</taxon>
        <taxon>Flavobacteriia</taxon>
        <taxon>Flavobacteriales</taxon>
        <taxon>Flavobacteriaceae</taxon>
        <taxon>Flavobacterium</taxon>
    </lineage>
</organism>
<protein>
    <submittedName>
        <fullName evidence="1">Uncharacterized protein</fullName>
    </submittedName>
</protein>
<keyword evidence="2" id="KW-1185">Reference proteome</keyword>
<gene>
    <name evidence="1" type="ORF">SAMN05444338_1143</name>
</gene>
<reference evidence="2" key="1">
    <citation type="submission" date="2016-10" db="EMBL/GenBank/DDBJ databases">
        <authorList>
            <person name="Varghese N."/>
            <person name="Submissions S."/>
        </authorList>
    </citation>
    <scope>NUCLEOTIDE SEQUENCE [LARGE SCALE GENOMIC DNA]</scope>
    <source>
        <strain evidence="2">DSM 15718</strain>
    </source>
</reference>
<dbReference type="AlphaFoldDB" id="A0A1H3E125"/>
<dbReference type="Proteomes" id="UP000198569">
    <property type="component" value="Unassembled WGS sequence"/>
</dbReference>
<name>A0A1H3E125_9FLAO</name>